<proteinExistence type="predicted"/>
<accession>A0A521BIJ0</accession>
<dbReference type="RefSeq" id="WP_142453314.1">
    <property type="nucleotide sequence ID" value="NZ_FXTP01000002.1"/>
</dbReference>
<evidence type="ECO:0000256" key="5">
    <source>
        <dbReference type="SAM" id="SignalP"/>
    </source>
</evidence>
<keyword evidence="5" id="KW-0732">Signal</keyword>
<evidence type="ECO:0000256" key="3">
    <source>
        <dbReference type="ARBA" id="ARBA00022982"/>
    </source>
</evidence>
<evidence type="ECO:0000313" key="8">
    <source>
        <dbReference type="Proteomes" id="UP000317557"/>
    </source>
</evidence>
<keyword evidence="1" id="KW-0813">Transport</keyword>
<organism evidence="7 8">
    <name type="scientific">Gracilimonas mengyeensis</name>
    <dbReference type="NCBI Taxonomy" id="1302730"/>
    <lineage>
        <taxon>Bacteria</taxon>
        <taxon>Pseudomonadati</taxon>
        <taxon>Balneolota</taxon>
        <taxon>Balneolia</taxon>
        <taxon>Balneolales</taxon>
        <taxon>Balneolaceae</taxon>
        <taxon>Gracilimonas</taxon>
    </lineage>
</organism>
<dbReference type="PROSITE" id="PS00196">
    <property type="entry name" value="COPPER_BLUE"/>
    <property type="match status" value="1"/>
</dbReference>
<evidence type="ECO:0000313" key="7">
    <source>
        <dbReference type="EMBL" id="SMO46944.1"/>
    </source>
</evidence>
<dbReference type="EMBL" id="FXTP01000002">
    <property type="protein sequence ID" value="SMO46944.1"/>
    <property type="molecule type" value="Genomic_DNA"/>
</dbReference>
<evidence type="ECO:0000256" key="1">
    <source>
        <dbReference type="ARBA" id="ARBA00022448"/>
    </source>
</evidence>
<feature type="domain" description="Blue (type 1) copper" evidence="6">
    <location>
        <begin position="28"/>
        <end position="121"/>
    </location>
</feature>
<dbReference type="AlphaFoldDB" id="A0A521BIJ0"/>
<dbReference type="InterPro" id="IPR028871">
    <property type="entry name" value="BlueCu_1_BS"/>
</dbReference>
<feature type="signal peptide" evidence="5">
    <location>
        <begin position="1"/>
        <end position="19"/>
    </location>
</feature>
<evidence type="ECO:0000256" key="4">
    <source>
        <dbReference type="ARBA" id="ARBA00023008"/>
    </source>
</evidence>
<gene>
    <name evidence="7" type="ORF">SAMN06265219_102313</name>
</gene>
<keyword evidence="8" id="KW-1185">Reference proteome</keyword>
<feature type="chain" id="PRO_5021741599" evidence="5">
    <location>
        <begin position="20"/>
        <end position="153"/>
    </location>
</feature>
<dbReference type="SUPFAM" id="SSF49503">
    <property type="entry name" value="Cupredoxins"/>
    <property type="match status" value="1"/>
</dbReference>
<keyword evidence="3" id="KW-0249">Electron transport</keyword>
<sequence>MLKYYLVLLLMILSVNAYAIPSDTVSVTVWGTGEDARFEPAVVQVQPGDVIRFEVKEGLHTVTAYHPENRRPQRIPEDAAAFNSGMLQTGQTWFLKLNTAGMYDYFCLPHERMGHLGRIFVGPIENISGYPVGRIPASALIMLDKATQDLINP</sequence>
<evidence type="ECO:0000256" key="2">
    <source>
        <dbReference type="ARBA" id="ARBA00022723"/>
    </source>
</evidence>
<dbReference type="Pfam" id="PF00127">
    <property type="entry name" value="Copper-bind"/>
    <property type="match status" value="1"/>
</dbReference>
<reference evidence="7 8" key="1">
    <citation type="submission" date="2017-05" db="EMBL/GenBank/DDBJ databases">
        <authorList>
            <person name="Varghese N."/>
            <person name="Submissions S."/>
        </authorList>
    </citation>
    <scope>NUCLEOTIDE SEQUENCE [LARGE SCALE GENOMIC DNA]</scope>
    <source>
        <strain evidence="7 8">DSM 21985</strain>
    </source>
</reference>
<dbReference type="Gene3D" id="2.60.40.420">
    <property type="entry name" value="Cupredoxins - blue copper proteins"/>
    <property type="match status" value="1"/>
</dbReference>
<dbReference type="OrthoDB" id="9816167at2"/>
<dbReference type="GO" id="GO:0009055">
    <property type="term" value="F:electron transfer activity"/>
    <property type="evidence" value="ECO:0007669"/>
    <property type="project" value="InterPro"/>
</dbReference>
<name>A0A521BIJ0_9BACT</name>
<dbReference type="InterPro" id="IPR008972">
    <property type="entry name" value="Cupredoxin"/>
</dbReference>
<dbReference type="Proteomes" id="UP000317557">
    <property type="component" value="Unassembled WGS sequence"/>
</dbReference>
<evidence type="ECO:0000259" key="6">
    <source>
        <dbReference type="Pfam" id="PF00127"/>
    </source>
</evidence>
<dbReference type="GO" id="GO:0005507">
    <property type="term" value="F:copper ion binding"/>
    <property type="evidence" value="ECO:0007669"/>
    <property type="project" value="InterPro"/>
</dbReference>
<protein>
    <submittedName>
        <fullName evidence="7">Plastocyanin</fullName>
    </submittedName>
</protein>
<dbReference type="InterPro" id="IPR000923">
    <property type="entry name" value="BlueCu_1"/>
</dbReference>
<keyword evidence="4" id="KW-0186">Copper</keyword>
<keyword evidence="2" id="KW-0479">Metal-binding</keyword>